<dbReference type="EMBL" id="PTIZ01000011">
    <property type="protein sequence ID" value="PPK74180.1"/>
    <property type="molecule type" value="Genomic_DNA"/>
</dbReference>
<dbReference type="Proteomes" id="UP000240010">
    <property type="component" value="Unassembled WGS sequence"/>
</dbReference>
<name>A0A2S6H9S1_9GAMM</name>
<accession>A0A2S6H9S1</accession>
<protein>
    <recommendedName>
        <fullName evidence="3">Nucleotidyltransferase substrate binding protein (TIGR01987 family)</fullName>
    </recommendedName>
</protein>
<organism evidence="1 2">
    <name type="scientific">Methylobacter tundripaludum</name>
    <dbReference type="NCBI Taxonomy" id="173365"/>
    <lineage>
        <taxon>Bacteria</taxon>
        <taxon>Pseudomonadati</taxon>
        <taxon>Pseudomonadota</taxon>
        <taxon>Gammaproteobacteria</taxon>
        <taxon>Methylococcales</taxon>
        <taxon>Methylococcaceae</taxon>
        <taxon>Methylobacter</taxon>
    </lineage>
</organism>
<gene>
    <name evidence="1" type="ORF">B0F87_111111</name>
</gene>
<evidence type="ECO:0008006" key="3">
    <source>
        <dbReference type="Google" id="ProtNLM"/>
    </source>
</evidence>
<dbReference type="AlphaFoldDB" id="A0A2S6H9S1"/>
<dbReference type="Gene3D" id="1.20.120.330">
    <property type="entry name" value="Nucleotidyltransferases domain 2"/>
    <property type="match status" value="1"/>
</dbReference>
<comment type="caution">
    <text evidence="1">The sequence shown here is derived from an EMBL/GenBank/DDBJ whole genome shotgun (WGS) entry which is preliminary data.</text>
</comment>
<proteinExistence type="predicted"/>
<dbReference type="RefSeq" id="WP_104430053.1">
    <property type="nucleotide sequence ID" value="NZ_PTIZ01000011.1"/>
</dbReference>
<evidence type="ECO:0000313" key="1">
    <source>
        <dbReference type="EMBL" id="PPK74180.1"/>
    </source>
</evidence>
<dbReference type="SUPFAM" id="SSF81593">
    <property type="entry name" value="Nucleotidyltransferase substrate binding subunit/domain"/>
    <property type="match status" value="1"/>
</dbReference>
<evidence type="ECO:0000313" key="2">
    <source>
        <dbReference type="Proteomes" id="UP000240010"/>
    </source>
</evidence>
<reference evidence="1 2" key="1">
    <citation type="submission" date="2018-02" db="EMBL/GenBank/DDBJ databases">
        <title>Subsurface microbial communities from deep shales in Ohio and West Virginia, USA.</title>
        <authorList>
            <person name="Wrighton K."/>
        </authorList>
    </citation>
    <scope>NUCLEOTIDE SEQUENCE [LARGE SCALE GENOMIC DNA]</scope>
    <source>
        <strain evidence="1 2">OWC-DMM</strain>
    </source>
</reference>
<sequence>MVNTALVYQTKFQKNLHEAYVHLARIDEALDELGKKYRFPIAQEQFADLLTNRSELAFADQIIYRFSKAQDTIGAKLFKAFLLYQGENVDRPFLDILNELEKLHIVDVEEWFVLREIRNDIAHNYEDNQDQARHILNNIYQYRGELRQILVEIEQKTGALPAK</sequence>